<reference evidence="2 3" key="1">
    <citation type="submission" date="2018-06" db="EMBL/GenBank/DDBJ databases">
        <title>Genomic Encyclopedia of Type Strains, Phase IV (KMG-IV): sequencing the most valuable type-strain genomes for metagenomic binning, comparative biology and taxonomic classification.</title>
        <authorList>
            <person name="Goeker M."/>
        </authorList>
    </citation>
    <scope>NUCLEOTIDE SEQUENCE [LARGE SCALE GENOMIC DNA]</scope>
    <source>
        <strain evidence="2 3">DSM 24875</strain>
    </source>
</reference>
<dbReference type="RefSeq" id="WP_113891658.1">
    <property type="nucleotide sequence ID" value="NZ_QNRK01000032.1"/>
</dbReference>
<keyword evidence="1" id="KW-0732">Signal</keyword>
<dbReference type="AlphaFoldDB" id="A0A366EV06"/>
<organism evidence="2 3">
    <name type="scientific">Roseiarcus fermentans</name>
    <dbReference type="NCBI Taxonomy" id="1473586"/>
    <lineage>
        <taxon>Bacteria</taxon>
        <taxon>Pseudomonadati</taxon>
        <taxon>Pseudomonadota</taxon>
        <taxon>Alphaproteobacteria</taxon>
        <taxon>Hyphomicrobiales</taxon>
        <taxon>Roseiarcaceae</taxon>
        <taxon>Roseiarcus</taxon>
    </lineage>
</organism>
<sequence length="127" mass="13783">MGNRFAAAAFAAASLVASEAWAGSGYLLLPDNDGRPVQASDLAGRTICWDTGVVARYGRDGRFANSDGDEAHWQVVEPGVIQIGRGYREVVVLPSGQFRVHVAKRKYNTYHFGDVCKKPVDEGEANR</sequence>
<proteinExistence type="predicted"/>
<accession>A0A366EV06</accession>
<evidence type="ECO:0000256" key="1">
    <source>
        <dbReference type="SAM" id="SignalP"/>
    </source>
</evidence>
<evidence type="ECO:0000313" key="2">
    <source>
        <dbReference type="EMBL" id="RBP06233.1"/>
    </source>
</evidence>
<dbReference type="EMBL" id="QNRK01000032">
    <property type="protein sequence ID" value="RBP06233.1"/>
    <property type="molecule type" value="Genomic_DNA"/>
</dbReference>
<feature type="signal peptide" evidence="1">
    <location>
        <begin position="1"/>
        <end position="22"/>
    </location>
</feature>
<keyword evidence="3" id="KW-1185">Reference proteome</keyword>
<dbReference type="Proteomes" id="UP000253529">
    <property type="component" value="Unassembled WGS sequence"/>
</dbReference>
<evidence type="ECO:0000313" key="3">
    <source>
        <dbReference type="Proteomes" id="UP000253529"/>
    </source>
</evidence>
<protein>
    <submittedName>
        <fullName evidence="2">Uncharacterized protein</fullName>
    </submittedName>
</protein>
<comment type="caution">
    <text evidence="2">The sequence shown here is derived from an EMBL/GenBank/DDBJ whole genome shotgun (WGS) entry which is preliminary data.</text>
</comment>
<name>A0A366EV06_9HYPH</name>
<gene>
    <name evidence="2" type="ORF">DFR50_13211</name>
</gene>
<feature type="chain" id="PRO_5016561669" evidence="1">
    <location>
        <begin position="23"/>
        <end position="127"/>
    </location>
</feature>